<name>A0A8E2J6S4_9APHY</name>
<evidence type="ECO:0000313" key="3">
    <source>
        <dbReference type="Proteomes" id="UP000250043"/>
    </source>
</evidence>
<accession>A0A8E2J6S4</accession>
<feature type="compositionally biased region" description="Basic and acidic residues" evidence="1">
    <location>
        <begin position="165"/>
        <end position="179"/>
    </location>
</feature>
<dbReference type="AlphaFoldDB" id="A0A8E2J6S4"/>
<gene>
    <name evidence="2" type="ORF">OBBRIDRAFT_448135</name>
</gene>
<dbReference type="EMBL" id="KV722333">
    <property type="protein sequence ID" value="OCH95991.1"/>
    <property type="molecule type" value="Genomic_DNA"/>
</dbReference>
<evidence type="ECO:0000256" key="1">
    <source>
        <dbReference type="SAM" id="MobiDB-lite"/>
    </source>
</evidence>
<organism evidence="2 3">
    <name type="scientific">Obba rivulosa</name>
    <dbReference type="NCBI Taxonomy" id="1052685"/>
    <lineage>
        <taxon>Eukaryota</taxon>
        <taxon>Fungi</taxon>
        <taxon>Dikarya</taxon>
        <taxon>Basidiomycota</taxon>
        <taxon>Agaricomycotina</taxon>
        <taxon>Agaricomycetes</taxon>
        <taxon>Polyporales</taxon>
        <taxon>Gelatoporiaceae</taxon>
        <taxon>Obba</taxon>
    </lineage>
</organism>
<dbReference type="Proteomes" id="UP000250043">
    <property type="component" value="Unassembled WGS sequence"/>
</dbReference>
<proteinExistence type="predicted"/>
<feature type="region of interest" description="Disordered" evidence="1">
    <location>
        <begin position="165"/>
        <end position="217"/>
    </location>
</feature>
<keyword evidence="3" id="KW-1185">Reference proteome</keyword>
<protein>
    <submittedName>
        <fullName evidence="2">Uncharacterized protein</fullName>
    </submittedName>
</protein>
<evidence type="ECO:0000313" key="2">
    <source>
        <dbReference type="EMBL" id="OCH95991.1"/>
    </source>
</evidence>
<sequence>MPIFGSNSNNTMDPEVRQIEKTVAREAKMDQKNMDHAVKDLNSAEKTHNKSIKEADKAQHNLDKAVKQEHNAAKAVNQAQHKHQVAVSGEESAQKTVQIKKQHEERLRQDLQQRDAAVNEMRQRKESADVRVLLLPSLAPTQLTPDKVGREQKLSQIHERAAERLSRRNTYDNGNDEHQQNAQLDRGAPAGGVPHPDLTIPGPGPNVNQGAAGAAGY</sequence>
<reference evidence="2 3" key="1">
    <citation type="submission" date="2016-07" db="EMBL/GenBank/DDBJ databases">
        <title>Draft genome of the white-rot fungus Obba rivulosa 3A-2.</title>
        <authorList>
            <consortium name="DOE Joint Genome Institute"/>
            <person name="Miettinen O."/>
            <person name="Riley R."/>
            <person name="Acob R."/>
            <person name="Barry K."/>
            <person name="Cullen D."/>
            <person name="De Vries R."/>
            <person name="Hainaut M."/>
            <person name="Hatakka A."/>
            <person name="Henrissat B."/>
            <person name="Hilden K."/>
            <person name="Kuo R."/>
            <person name="Labutti K."/>
            <person name="Lipzen A."/>
            <person name="Makela M.R."/>
            <person name="Sandor L."/>
            <person name="Spatafora J.W."/>
            <person name="Grigoriev I.V."/>
            <person name="Hibbett D.S."/>
        </authorList>
    </citation>
    <scope>NUCLEOTIDE SEQUENCE [LARGE SCALE GENOMIC DNA]</scope>
    <source>
        <strain evidence="2 3">3A-2</strain>
    </source>
</reference>
<dbReference type="OrthoDB" id="3364747at2759"/>